<dbReference type="PROSITE" id="PS50011">
    <property type="entry name" value="PROTEIN_KINASE_DOM"/>
    <property type="match status" value="1"/>
</dbReference>
<dbReference type="GO" id="GO:0005524">
    <property type="term" value="F:ATP binding"/>
    <property type="evidence" value="ECO:0007669"/>
    <property type="project" value="InterPro"/>
</dbReference>
<evidence type="ECO:0000313" key="2">
    <source>
        <dbReference type="EMBL" id="EER41150.1"/>
    </source>
</evidence>
<dbReference type="Gene3D" id="1.10.510.10">
    <property type="entry name" value="Transferase(Phosphotransferase) domain 1"/>
    <property type="match status" value="1"/>
</dbReference>
<accession>C6HEC9</accession>
<dbReference type="InterPro" id="IPR011009">
    <property type="entry name" value="Kinase-like_dom_sf"/>
</dbReference>
<reference evidence="3" key="1">
    <citation type="submission" date="2009-05" db="EMBL/GenBank/DDBJ databases">
        <title>The genome sequence of Ajellomyces capsulatus strain H143.</title>
        <authorList>
            <person name="Champion M."/>
            <person name="Cuomo C.A."/>
            <person name="Ma L.-J."/>
            <person name="Henn M.R."/>
            <person name="Sil A."/>
            <person name="Goldman B."/>
            <person name="Young S.K."/>
            <person name="Kodira C.D."/>
            <person name="Zeng Q."/>
            <person name="Koehrsen M."/>
            <person name="Alvarado L."/>
            <person name="Berlin A.M."/>
            <person name="Borenstein D."/>
            <person name="Chen Z."/>
            <person name="Engels R."/>
            <person name="Freedman E."/>
            <person name="Gellesch M."/>
            <person name="Goldberg J."/>
            <person name="Griggs A."/>
            <person name="Gujja S."/>
            <person name="Heiman D.I."/>
            <person name="Hepburn T.A."/>
            <person name="Howarth C."/>
            <person name="Jen D."/>
            <person name="Larson L."/>
            <person name="Lewis B."/>
            <person name="Mehta T."/>
            <person name="Park D."/>
            <person name="Pearson M."/>
            <person name="Roberts A."/>
            <person name="Saif S."/>
            <person name="Shea T.D."/>
            <person name="Shenoy N."/>
            <person name="Sisk P."/>
            <person name="Stolte C."/>
            <person name="Sykes S."/>
            <person name="Walk T."/>
            <person name="White J."/>
            <person name="Yandava C."/>
            <person name="Klein B."/>
            <person name="McEwen J.G."/>
            <person name="Puccia R."/>
            <person name="Goldman G.H."/>
            <person name="Felipe M.S."/>
            <person name="Nino-Vega G."/>
            <person name="San-Blas G."/>
            <person name="Taylor J.W."/>
            <person name="Mendoza L."/>
            <person name="Galagan J.E."/>
            <person name="Nusbaum C."/>
            <person name="Birren B.W."/>
        </authorList>
    </citation>
    <scope>NUCLEOTIDE SEQUENCE [LARGE SCALE GENOMIC DNA]</scope>
    <source>
        <strain evidence="3">H143</strain>
    </source>
</reference>
<organism evidence="2 3">
    <name type="scientific">Ajellomyces capsulatus (strain H143)</name>
    <name type="common">Darling's disease fungus</name>
    <name type="synonym">Histoplasma capsulatum</name>
    <dbReference type="NCBI Taxonomy" id="544712"/>
    <lineage>
        <taxon>Eukaryota</taxon>
        <taxon>Fungi</taxon>
        <taxon>Dikarya</taxon>
        <taxon>Ascomycota</taxon>
        <taxon>Pezizomycotina</taxon>
        <taxon>Eurotiomycetes</taxon>
        <taxon>Eurotiomycetidae</taxon>
        <taxon>Onygenales</taxon>
        <taxon>Ajellomycetaceae</taxon>
        <taxon>Histoplasma</taxon>
    </lineage>
</organism>
<dbReference type="InterPro" id="IPR000719">
    <property type="entry name" value="Prot_kinase_dom"/>
</dbReference>
<dbReference type="SUPFAM" id="SSF56112">
    <property type="entry name" value="Protein kinase-like (PK-like)"/>
    <property type="match status" value="1"/>
</dbReference>
<evidence type="ECO:0000259" key="1">
    <source>
        <dbReference type="PROSITE" id="PS50011"/>
    </source>
</evidence>
<gene>
    <name evidence="2" type="ORF">HCDG_04796</name>
</gene>
<dbReference type="HOGENOM" id="CLU_054430_1_1_1"/>
<name>C6HEC9_AJECH</name>
<dbReference type="GO" id="GO:0004672">
    <property type="term" value="F:protein kinase activity"/>
    <property type="evidence" value="ECO:0007669"/>
    <property type="project" value="InterPro"/>
</dbReference>
<protein>
    <recommendedName>
        <fullName evidence="1">Protein kinase domain-containing protein</fullName>
    </recommendedName>
</protein>
<sequence>MASTLIGRSGREYLRGKILKHNPKRPDLSVYLAHDNLLSLVKNNLNMSIAPRKQILWELGQALKEFHAKNWIHIDDKLLRLPNGIKIGNVMWRSPEAQTGQGIGKPSDVFSYGLVCLYTITGVETLHPDFEQLKRDMIEPELEIMGRLISFFGPVPDELVIHVNNDNWGQIMIAISEGTSDGGPVGPGRFEKWEEKDYPNLDSETKRFLWRMTNLSPLKRATMEEIMEDPWWSM</sequence>
<proteinExistence type="predicted"/>
<dbReference type="OrthoDB" id="4176481at2759"/>
<dbReference type="VEuPathDB" id="FungiDB:HCDG_04796"/>
<feature type="domain" description="Protein kinase" evidence="1">
    <location>
        <begin position="1"/>
        <end position="232"/>
    </location>
</feature>
<dbReference type="STRING" id="544712.C6HEC9"/>
<dbReference type="OMA" id="QIMIAIS"/>
<evidence type="ECO:0000313" key="3">
    <source>
        <dbReference type="Proteomes" id="UP000002624"/>
    </source>
</evidence>
<dbReference type="Pfam" id="PF00069">
    <property type="entry name" value="Pkinase"/>
    <property type="match status" value="1"/>
</dbReference>
<dbReference type="AlphaFoldDB" id="C6HEC9"/>
<dbReference type="Proteomes" id="UP000002624">
    <property type="component" value="Unassembled WGS sequence"/>
</dbReference>
<dbReference type="EMBL" id="GG692424">
    <property type="protein sequence ID" value="EER41150.1"/>
    <property type="molecule type" value="Genomic_DNA"/>
</dbReference>